<dbReference type="GO" id="GO:0003677">
    <property type="term" value="F:DNA binding"/>
    <property type="evidence" value="ECO:0007669"/>
    <property type="project" value="InterPro"/>
</dbReference>
<comment type="caution">
    <text evidence="2">The sequence shown here is derived from an EMBL/GenBank/DDBJ whole genome shotgun (WGS) entry which is preliminary data.</text>
</comment>
<accession>A0A2D0N582</accession>
<dbReference type="CDD" id="cd00093">
    <property type="entry name" value="HTH_XRE"/>
    <property type="match status" value="1"/>
</dbReference>
<dbReference type="InterPro" id="IPR010982">
    <property type="entry name" value="Lambda_DNA-bd_dom_sf"/>
</dbReference>
<dbReference type="SUPFAM" id="SSF47413">
    <property type="entry name" value="lambda repressor-like DNA-binding domains"/>
    <property type="match status" value="1"/>
</dbReference>
<evidence type="ECO:0000313" key="2">
    <source>
        <dbReference type="EMBL" id="PHN03597.1"/>
    </source>
</evidence>
<dbReference type="Gene3D" id="1.10.260.40">
    <property type="entry name" value="lambda repressor-like DNA-binding domains"/>
    <property type="match status" value="1"/>
</dbReference>
<dbReference type="AlphaFoldDB" id="A0A2D0N582"/>
<evidence type="ECO:0000313" key="3">
    <source>
        <dbReference type="Proteomes" id="UP000223913"/>
    </source>
</evidence>
<dbReference type="InterPro" id="IPR001387">
    <property type="entry name" value="Cro/C1-type_HTH"/>
</dbReference>
<proteinExistence type="predicted"/>
<feature type="domain" description="HTH cro/C1-type" evidence="1">
    <location>
        <begin position="75"/>
        <end position="120"/>
    </location>
</feature>
<evidence type="ECO:0000259" key="1">
    <source>
        <dbReference type="PROSITE" id="PS50943"/>
    </source>
</evidence>
<gene>
    <name evidence="2" type="ORF">CRP01_25390</name>
</gene>
<keyword evidence="3" id="KW-1185">Reference proteome</keyword>
<reference evidence="2 3" key="1">
    <citation type="submission" date="2017-10" db="EMBL/GenBank/DDBJ databases">
        <title>The draft genome sequence of Lewinella nigricans NBRC 102662.</title>
        <authorList>
            <person name="Wang K."/>
        </authorList>
    </citation>
    <scope>NUCLEOTIDE SEQUENCE [LARGE SCALE GENOMIC DNA]</scope>
    <source>
        <strain evidence="2 3">NBRC 102662</strain>
    </source>
</reference>
<dbReference type="Pfam" id="PF01381">
    <property type="entry name" value="HTH_3"/>
    <property type="match status" value="1"/>
</dbReference>
<dbReference type="OrthoDB" id="672730at2"/>
<dbReference type="Proteomes" id="UP000223913">
    <property type="component" value="Unassembled WGS sequence"/>
</dbReference>
<sequence length="144" mass="16797">MEKELKYTIIKSLPQYTEYCNIHESLMTKDDTKFKDEIELLELLIEDYDQRIMHTKAEELNPVELLRSLIRDGSITQSELAKSIQVSKQLISDVLGYRRNISKDLMIKLSSYFSMSLAAFSREYDLISNREDLEAKNKLLGHTS</sequence>
<dbReference type="SMART" id="SM00530">
    <property type="entry name" value="HTH_XRE"/>
    <property type="match status" value="1"/>
</dbReference>
<name>A0A2D0N582_FLAN2</name>
<dbReference type="EMBL" id="PDUD01000030">
    <property type="protein sequence ID" value="PHN03597.1"/>
    <property type="molecule type" value="Genomic_DNA"/>
</dbReference>
<dbReference type="RefSeq" id="WP_099152924.1">
    <property type="nucleotide sequence ID" value="NZ_PDUD01000030.1"/>
</dbReference>
<dbReference type="PROSITE" id="PS50943">
    <property type="entry name" value="HTH_CROC1"/>
    <property type="match status" value="1"/>
</dbReference>
<organism evidence="2 3">
    <name type="scientific">Flavilitoribacter nigricans (strain ATCC 23147 / DSM 23189 / NBRC 102662 / NCIMB 1420 / SS-2)</name>
    <name type="common">Lewinella nigricans</name>
    <dbReference type="NCBI Taxonomy" id="1122177"/>
    <lineage>
        <taxon>Bacteria</taxon>
        <taxon>Pseudomonadati</taxon>
        <taxon>Bacteroidota</taxon>
        <taxon>Saprospiria</taxon>
        <taxon>Saprospirales</taxon>
        <taxon>Lewinellaceae</taxon>
        <taxon>Flavilitoribacter</taxon>
    </lineage>
</organism>
<protein>
    <submittedName>
        <fullName evidence="2">Transcriptional regulator</fullName>
    </submittedName>
</protein>